<dbReference type="PANTHER" id="PTHR13271:SF55">
    <property type="entry name" value="SET DOMAIN-CONTAINING PROTEIN"/>
    <property type="match status" value="1"/>
</dbReference>
<dbReference type="HOGENOM" id="CLU_034591_1_0_1"/>
<keyword evidence="2" id="KW-1185">Reference proteome</keyword>
<dbReference type="KEGG" id="atr:18447778"/>
<dbReference type="EMBL" id="KI392069">
    <property type="protein sequence ID" value="ERN19394.1"/>
    <property type="molecule type" value="Genomic_DNA"/>
</dbReference>
<dbReference type="Gramene" id="ERN19394">
    <property type="protein sequence ID" value="ERN19394"/>
    <property type="gene ID" value="AMTR_s00069p00149260"/>
</dbReference>
<dbReference type="SUPFAM" id="SSF82199">
    <property type="entry name" value="SET domain"/>
    <property type="match status" value="1"/>
</dbReference>
<dbReference type="Proteomes" id="UP000017836">
    <property type="component" value="Unassembled WGS sequence"/>
</dbReference>
<accession>U5DA59</accession>
<dbReference type="OrthoDB" id="42889at2759"/>
<reference evidence="2" key="1">
    <citation type="journal article" date="2013" name="Science">
        <title>The Amborella genome and the evolution of flowering plants.</title>
        <authorList>
            <consortium name="Amborella Genome Project"/>
        </authorList>
    </citation>
    <scope>NUCLEOTIDE SEQUENCE [LARGE SCALE GENOMIC DNA]</scope>
</reference>
<dbReference type="PANTHER" id="PTHR13271">
    <property type="entry name" value="UNCHARACTERIZED PUTATIVE METHYLTRANSFERASE"/>
    <property type="match status" value="1"/>
</dbReference>
<dbReference type="OMA" id="LLNAKMM"/>
<dbReference type="eggNOG" id="KOG1337">
    <property type="taxonomic scope" value="Eukaryota"/>
</dbReference>
<evidence type="ECO:0000313" key="1">
    <source>
        <dbReference type="EMBL" id="ERN19394.1"/>
    </source>
</evidence>
<dbReference type="InterPro" id="IPR046341">
    <property type="entry name" value="SET_dom_sf"/>
</dbReference>
<dbReference type="GO" id="GO:0016279">
    <property type="term" value="F:protein-lysine N-methyltransferase activity"/>
    <property type="evidence" value="ECO:0000318"/>
    <property type="project" value="GO_Central"/>
</dbReference>
<dbReference type="AlphaFoldDB" id="U5DA59"/>
<evidence type="ECO:0000313" key="2">
    <source>
        <dbReference type="Proteomes" id="UP000017836"/>
    </source>
</evidence>
<proteinExistence type="predicted"/>
<dbReference type="Gene3D" id="3.90.1410.10">
    <property type="entry name" value="set domain protein methyltransferase, domain 1"/>
    <property type="match status" value="1"/>
</dbReference>
<organism evidence="1 2">
    <name type="scientific">Amborella trichopoda</name>
    <dbReference type="NCBI Taxonomy" id="13333"/>
    <lineage>
        <taxon>Eukaryota</taxon>
        <taxon>Viridiplantae</taxon>
        <taxon>Streptophyta</taxon>
        <taxon>Embryophyta</taxon>
        <taxon>Tracheophyta</taxon>
        <taxon>Spermatophyta</taxon>
        <taxon>Magnoliopsida</taxon>
        <taxon>Amborellales</taxon>
        <taxon>Amborellaceae</taxon>
        <taxon>Amborella</taxon>
    </lineage>
</organism>
<dbReference type="InterPro" id="IPR050600">
    <property type="entry name" value="SETD3_SETD6_MTase"/>
</dbReference>
<gene>
    <name evidence="1" type="ORF">AMTR_s00069p00149260</name>
</gene>
<dbReference type="CDD" id="cd10527">
    <property type="entry name" value="SET_LSMT"/>
    <property type="match status" value="1"/>
</dbReference>
<protein>
    <submittedName>
        <fullName evidence="1">Uncharacterized protein</fullName>
    </submittedName>
</protein>
<sequence>MEEAQEEAKLQRFLHWLQVNGVELRGCQIKFCGSDKGFGVFSSNDDGEGILLIAPLNLAITPMRVLQDPLIGRKCRALFQEGDLDDRFLMMLFLCVERAHKNSTWKPYLDMLPSTFGTPLWFTEDELLELKGTALYKATTMQKKNLQALFDDKVKHLVEELLSLDGEFDSVVHFEDFLWANSIFWTRALNIPFPRCYVYPQLPEQENSSSCHNKQLKVQATQISLEALSDCKDKMGDPLSVRQTKDTEVESTSTQTETIWVEGLVPGIDFCNHDSKAIALWEVDKSGSVTGTPLSMYLKLVAKNDFPADKEIHISYGNKGNEELLYLYGFVVDNNPDDYLMLHYPTEALQQVPCAESKAQLLEIQKAEMRCLLGKSLLQNGFFSQNHSQNEDIMHPNVPVINYSWSGTRKAPSYLNKLVFPENFMTALRTIAMEEDELLQVSSLLEELNGSMEDEIALTEADTCAAIWEVCGDAGALQLLVDLLTSKVMELEEGSGAEAHDKELLENACICEAIKEELKSDSEENVVKGKKLKMTRNRWSAIIYRHGQKELTRLFLKEAEQALHLCLSDQA</sequence>
<name>U5DA59_AMBTC</name>